<gene>
    <name evidence="1" type="ORF">NITFAB_1134</name>
    <name evidence="2" type="ORF">NITFAB_1793</name>
</gene>
<protein>
    <submittedName>
        <fullName evidence="2">Uncharacterized protein</fullName>
    </submittedName>
</protein>
<dbReference type="AlphaFoldDB" id="A0A2X0QVH0"/>
<name>A0A2X0QVH0_9PROT</name>
<accession>A0A2X0QVH0</accession>
<dbReference type="EMBL" id="LS423452">
    <property type="protein sequence ID" value="SPS06203.1"/>
    <property type="molecule type" value="Genomic_DNA"/>
</dbReference>
<dbReference type="EMBL" id="LS423452">
    <property type="protein sequence ID" value="SPS05544.1"/>
    <property type="molecule type" value="Genomic_DNA"/>
</dbReference>
<evidence type="ECO:0000313" key="1">
    <source>
        <dbReference type="EMBL" id="SPS05544.1"/>
    </source>
</evidence>
<organism evidence="2">
    <name type="scientific">Candidatus Nitrotoga fabula</name>
    <dbReference type="NCBI Taxonomy" id="2182327"/>
    <lineage>
        <taxon>Bacteria</taxon>
        <taxon>Pseudomonadati</taxon>
        <taxon>Pseudomonadota</taxon>
        <taxon>Betaproteobacteria</taxon>
        <taxon>Nitrosomonadales</taxon>
        <taxon>Gallionellaceae</taxon>
        <taxon>Candidatus Nitrotoga</taxon>
    </lineage>
</organism>
<reference evidence="2" key="1">
    <citation type="submission" date="2018-05" db="EMBL/GenBank/DDBJ databases">
        <authorList>
            <person name="Lanie J.A."/>
            <person name="Ng W.-L."/>
            <person name="Kazmierczak K.M."/>
            <person name="Andrzejewski T.M."/>
            <person name="Davidsen T.M."/>
            <person name="Wayne K.J."/>
            <person name="Tettelin H."/>
            <person name="Glass J.I."/>
            <person name="Rusch D."/>
            <person name="Podicherti R."/>
            <person name="Tsui H.-C.T."/>
            <person name="Winkler M.E."/>
        </authorList>
    </citation>
    <scope>NUCLEOTIDE SEQUENCE</scope>
    <source>
        <strain evidence="2">KNB</strain>
    </source>
</reference>
<evidence type="ECO:0000313" key="2">
    <source>
        <dbReference type="EMBL" id="SPS06203.1"/>
    </source>
</evidence>
<proteinExistence type="predicted"/>
<sequence length="204" mass="21540">MSAILYGVPGKLKTLIDRFTAVRAAKIDNLDAAITSRAPASTALSNGVWTDARAGKLDNVAQNTDPYLASPSELVPSNPGASTNVTTINIGSISGLSNGTTTSTSFVDIVNYSGKGVLEFCALAIYQELCYMKLIVDGVTLADFSLDPSASNWAAKAAVGLYLNTSAFTTIALSQIPFKTSLQIQARVSTTGTAYVYYRYRKSA</sequence>